<dbReference type="SUPFAM" id="SSF51971">
    <property type="entry name" value="Nucleotide-binding domain"/>
    <property type="match status" value="2"/>
</dbReference>
<dbReference type="SUPFAM" id="SSF46548">
    <property type="entry name" value="alpha-helical ferredoxin"/>
    <property type="match status" value="1"/>
</dbReference>
<dbReference type="Proteomes" id="UP000076603">
    <property type="component" value="Unassembled WGS sequence"/>
</dbReference>
<proteinExistence type="predicted"/>
<dbReference type="InterPro" id="IPR036188">
    <property type="entry name" value="FAD/NAD-bd_sf"/>
</dbReference>
<dbReference type="EMBL" id="LWAE01000001">
    <property type="protein sequence ID" value="KZL93646.1"/>
    <property type="molecule type" value="Genomic_DNA"/>
</dbReference>
<dbReference type="Gene3D" id="1.10.1060.10">
    <property type="entry name" value="Alpha-helical ferredoxin"/>
    <property type="match status" value="1"/>
</dbReference>
<evidence type="ECO:0000313" key="3">
    <source>
        <dbReference type="EMBL" id="KZL93646.1"/>
    </source>
</evidence>
<feature type="domain" description="FAD/NAD(P)-binding" evidence="1">
    <location>
        <begin position="110"/>
        <end position="395"/>
    </location>
</feature>
<protein>
    <submittedName>
        <fullName evidence="3">Glutamate synthase [NADPH] small chain</fullName>
        <ecNumber evidence="3">1.4.1.13</ecNumber>
    </submittedName>
</protein>
<dbReference type="OrthoDB" id="9803192at2"/>
<name>A0A161XGC8_9CLOT</name>
<dbReference type="PATRIC" id="fig|1121326.3.peg.651"/>
<dbReference type="STRING" id="1121326.CLMAG_06920"/>
<dbReference type="GO" id="GO:0004355">
    <property type="term" value="F:glutamate synthase (NADPH) activity"/>
    <property type="evidence" value="ECO:0007669"/>
    <property type="project" value="UniProtKB-EC"/>
</dbReference>
<dbReference type="InterPro" id="IPR009051">
    <property type="entry name" value="Helical_ferredxn"/>
</dbReference>
<evidence type="ECO:0000313" key="4">
    <source>
        <dbReference type="Proteomes" id="UP000076603"/>
    </source>
</evidence>
<evidence type="ECO:0000259" key="2">
    <source>
        <dbReference type="Pfam" id="PF14691"/>
    </source>
</evidence>
<evidence type="ECO:0000259" key="1">
    <source>
        <dbReference type="Pfam" id="PF07992"/>
    </source>
</evidence>
<organism evidence="3 4">
    <name type="scientific">Clostridium magnum DSM 2767</name>
    <dbReference type="NCBI Taxonomy" id="1121326"/>
    <lineage>
        <taxon>Bacteria</taxon>
        <taxon>Bacillati</taxon>
        <taxon>Bacillota</taxon>
        <taxon>Clostridia</taxon>
        <taxon>Eubacteriales</taxon>
        <taxon>Clostridiaceae</taxon>
        <taxon>Clostridium</taxon>
    </lineage>
</organism>
<dbReference type="Pfam" id="PF14691">
    <property type="entry name" value="Fer4_20"/>
    <property type="match status" value="1"/>
</dbReference>
<comment type="caution">
    <text evidence="3">The sequence shown here is derived from an EMBL/GenBank/DDBJ whole genome shotgun (WGS) entry which is preliminary data.</text>
</comment>
<gene>
    <name evidence="3" type="primary">gltD_3</name>
    <name evidence="3" type="ORF">CLMAG_06920</name>
</gene>
<dbReference type="PANTHER" id="PTHR42783">
    <property type="entry name" value="GLUTAMATE SYNTHASE [NADPH] SMALL CHAIN"/>
    <property type="match status" value="1"/>
</dbReference>
<dbReference type="PANTHER" id="PTHR42783:SF3">
    <property type="entry name" value="GLUTAMATE SYNTHASE [NADPH] SMALL CHAIN-RELATED"/>
    <property type="match status" value="1"/>
</dbReference>
<dbReference type="EC" id="1.4.1.13" evidence="3"/>
<feature type="domain" description="Dihydroprymidine dehydrogenase" evidence="2">
    <location>
        <begin position="3"/>
        <end position="95"/>
    </location>
</feature>
<dbReference type="Gene3D" id="3.50.50.60">
    <property type="entry name" value="FAD/NAD(P)-binding domain"/>
    <property type="match status" value="2"/>
</dbReference>
<sequence>MSEIVIEEAKRCLNCKKPMCKEGCPVNTPINEVIQMFLSGNIMEAGEKLFENNPLSIVCSLVCPHEDQCEGHCVLGRKGSPVKVGSIENYISEYYIKFIDNKPIKSINKKIAIIGSGPAGICIAIMLAAKGYDITIFEAHDNIGGVLRYGIPEFRLPKSILEKLKEKLISMGIKIRPNILIGSVITVDDIFRDGYKAIFIGTGVWRPRPLGIKGETFGNVHYAIDYLKNPESYKLGDRVCVIGAGNVAMDVARTAIRNGSRNVSIMYRGGLNNISAKELEVEYAKIDGVKFELFKKPTEIVDEGVKYTRTESVKVDEEKEKIVEIEGSEDIFEVDSVIIAIGQGPRANIVSNTRGIDVNGFGLIEADEFGRTTREGVFASGDVVTGAKTVVEAVRTSKKVAQAIDEYVTSCSN</sequence>
<dbReference type="GO" id="GO:0051536">
    <property type="term" value="F:iron-sulfur cluster binding"/>
    <property type="evidence" value="ECO:0007669"/>
    <property type="project" value="InterPro"/>
</dbReference>
<reference evidence="3 4" key="1">
    <citation type="submission" date="2016-04" db="EMBL/GenBank/DDBJ databases">
        <title>Genome sequence of Clostridium magnum DSM 2767.</title>
        <authorList>
            <person name="Poehlein A."/>
            <person name="Uhlig R."/>
            <person name="Fischer R."/>
            <person name="Bahl H."/>
            <person name="Daniel R."/>
        </authorList>
    </citation>
    <scope>NUCLEOTIDE SEQUENCE [LARGE SCALE GENOMIC DNA]</scope>
    <source>
        <strain evidence="3 4">DSM 2767</strain>
    </source>
</reference>
<dbReference type="PRINTS" id="PR00469">
    <property type="entry name" value="PNDRDTASEII"/>
</dbReference>
<dbReference type="RefSeq" id="WP_066617921.1">
    <property type="nucleotide sequence ID" value="NZ_FQXL01000040.1"/>
</dbReference>
<accession>A0A161XGC8</accession>
<keyword evidence="3" id="KW-0560">Oxidoreductase</keyword>
<dbReference type="Pfam" id="PF07992">
    <property type="entry name" value="Pyr_redox_2"/>
    <property type="match status" value="1"/>
</dbReference>
<dbReference type="InterPro" id="IPR023753">
    <property type="entry name" value="FAD/NAD-binding_dom"/>
</dbReference>
<dbReference type="AlphaFoldDB" id="A0A161XGC8"/>
<dbReference type="InterPro" id="IPR028261">
    <property type="entry name" value="DPD_II"/>
</dbReference>
<keyword evidence="4" id="KW-1185">Reference proteome</keyword>
<dbReference type="PRINTS" id="PR00368">
    <property type="entry name" value="FADPNR"/>
</dbReference>